<comment type="caution">
    <text evidence="1">The sequence shown here is derived from an EMBL/GenBank/DDBJ whole genome shotgun (WGS) entry which is preliminary data.</text>
</comment>
<dbReference type="PANTHER" id="PTHR47848">
    <property type="entry name" value="ADENINE NUCLEOTIDE ALPHA HYDROLASES-LIKE SUPERFAMILY PROTEIN"/>
    <property type="match status" value="1"/>
</dbReference>
<dbReference type="PANTHER" id="PTHR47848:SF1">
    <property type="entry name" value="ADENINE NUCLEOTIDE ALPHA HYDROLASES-LIKE SUPERFAMILY PROTEIN"/>
    <property type="match status" value="1"/>
</dbReference>
<gene>
    <name evidence="1" type="ORF">DCAF_LOCUS22512</name>
</gene>
<reference evidence="1 2" key="1">
    <citation type="submission" date="2024-01" db="EMBL/GenBank/DDBJ databases">
        <authorList>
            <person name="Waweru B."/>
        </authorList>
    </citation>
    <scope>NUCLEOTIDE SEQUENCE [LARGE SCALE GENOMIC DNA]</scope>
</reference>
<dbReference type="AlphaFoldDB" id="A0AAV1SEK9"/>
<evidence type="ECO:0000313" key="2">
    <source>
        <dbReference type="Proteomes" id="UP001314170"/>
    </source>
</evidence>
<sequence length="99" mass="10866">MFSALVARLAMAHNNIANSFNCKVLAIKPPTLSPFRSTSNRTSATPTPDISTIMDFSQIEIGRPLRVPDVAPPKVPYKICPDPSAIIWRSRKSKRKGSS</sequence>
<name>A0AAV1SEK9_9ROSI</name>
<organism evidence="1 2">
    <name type="scientific">Dovyalis caffra</name>
    <dbReference type="NCBI Taxonomy" id="77055"/>
    <lineage>
        <taxon>Eukaryota</taxon>
        <taxon>Viridiplantae</taxon>
        <taxon>Streptophyta</taxon>
        <taxon>Embryophyta</taxon>
        <taxon>Tracheophyta</taxon>
        <taxon>Spermatophyta</taxon>
        <taxon>Magnoliopsida</taxon>
        <taxon>eudicotyledons</taxon>
        <taxon>Gunneridae</taxon>
        <taxon>Pentapetalae</taxon>
        <taxon>rosids</taxon>
        <taxon>fabids</taxon>
        <taxon>Malpighiales</taxon>
        <taxon>Salicaceae</taxon>
        <taxon>Flacourtieae</taxon>
        <taxon>Dovyalis</taxon>
    </lineage>
</organism>
<keyword evidence="2" id="KW-1185">Reference proteome</keyword>
<evidence type="ECO:0000313" key="1">
    <source>
        <dbReference type="EMBL" id="CAK7349791.1"/>
    </source>
</evidence>
<proteinExistence type="predicted"/>
<dbReference type="EMBL" id="CAWUPB010001176">
    <property type="protein sequence ID" value="CAK7349791.1"/>
    <property type="molecule type" value="Genomic_DNA"/>
</dbReference>
<accession>A0AAV1SEK9</accession>
<protein>
    <submittedName>
        <fullName evidence="1">Uncharacterized protein</fullName>
    </submittedName>
</protein>
<dbReference type="Proteomes" id="UP001314170">
    <property type="component" value="Unassembled WGS sequence"/>
</dbReference>